<sequence length="124" mass="13180">MNNAVRLLVISLAITLSGCAYSPKQVEASRPLVEQAASTDLQAMSANLQQPLNTLPMGAAISANGTTFTVGQRYVSALGLECVELLQKRSYSQSQQGVTCKNGETWYLIPQLGQATASNLLAAY</sequence>
<reference evidence="2" key="1">
    <citation type="submission" date="2022-05" db="EMBL/GenBank/DDBJ databases">
        <title>Description of a novel species of Leclercia; Leclercia tamurae and the Proposal for a Novel Genus Silvania gen. nov. Containing Two Novel Species Silvania hatchlandensis sp. nov. and Silvania confinis sp. nov. Isolated from the Rhizosphere of Oak.</title>
        <authorList>
            <person name="Maddock D.W."/>
            <person name="Brady C.L."/>
            <person name="Denman S."/>
            <person name="Arnold D."/>
        </authorList>
    </citation>
    <scope>NUCLEOTIDE SEQUENCE</scope>
    <source>
        <strain evidence="2">H19S6</strain>
    </source>
</reference>
<dbReference type="AlphaFoldDB" id="A0A9J6Q8I3"/>
<keyword evidence="3" id="KW-1185">Reference proteome</keyword>
<protein>
    <submittedName>
        <fullName evidence="2">Uncharacterized protein</fullName>
    </submittedName>
</protein>
<dbReference type="Proteomes" id="UP001063816">
    <property type="component" value="Unassembled WGS sequence"/>
</dbReference>
<evidence type="ECO:0000256" key="1">
    <source>
        <dbReference type="SAM" id="SignalP"/>
    </source>
</evidence>
<gene>
    <name evidence="2" type="ORF">M8014_14680</name>
</gene>
<evidence type="ECO:0000313" key="3">
    <source>
        <dbReference type="Proteomes" id="UP001063816"/>
    </source>
</evidence>
<organism evidence="2 3">
    <name type="scientific">Silvania hatchlandensis</name>
    <dbReference type="NCBI Taxonomy" id="2926469"/>
    <lineage>
        <taxon>Bacteria</taxon>
        <taxon>Pseudomonadati</taxon>
        <taxon>Pseudomonadota</taxon>
        <taxon>Gammaproteobacteria</taxon>
        <taxon>Enterobacterales</taxon>
        <taxon>Enterobacteriaceae</taxon>
        <taxon>Silvania</taxon>
    </lineage>
</organism>
<name>A0A9J6Q8I3_9ENTR</name>
<keyword evidence="1" id="KW-0732">Signal</keyword>
<dbReference type="PROSITE" id="PS51257">
    <property type="entry name" value="PROKAR_LIPOPROTEIN"/>
    <property type="match status" value="1"/>
</dbReference>
<feature type="chain" id="PRO_5039935778" evidence="1">
    <location>
        <begin position="23"/>
        <end position="124"/>
    </location>
</feature>
<feature type="signal peptide" evidence="1">
    <location>
        <begin position="1"/>
        <end position="22"/>
    </location>
</feature>
<comment type="caution">
    <text evidence="2">The sequence shown here is derived from an EMBL/GenBank/DDBJ whole genome shotgun (WGS) entry which is preliminary data.</text>
</comment>
<dbReference type="RefSeq" id="WP_271283149.1">
    <property type="nucleotide sequence ID" value="NZ_JAMGZK010000051.1"/>
</dbReference>
<dbReference type="EMBL" id="JAMGZK010000051">
    <property type="protein sequence ID" value="MCU6665586.1"/>
    <property type="molecule type" value="Genomic_DNA"/>
</dbReference>
<evidence type="ECO:0000313" key="2">
    <source>
        <dbReference type="EMBL" id="MCU6665586.1"/>
    </source>
</evidence>
<accession>A0A9J6Q8I3</accession>
<proteinExistence type="predicted"/>